<dbReference type="OrthoDB" id="3807980at2759"/>
<name>W7DUX8_BIPV3</name>
<evidence type="ECO:0000313" key="2">
    <source>
        <dbReference type="Proteomes" id="UP000054337"/>
    </source>
</evidence>
<dbReference type="HOGENOM" id="CLU_1098394_0_0_1"/>
<dbReference type="EMBL" id="KI968828">
    <property type="protein sequence ID" value="EUN21933.1"/>
    <property type="molecule type" value="Genomic_DNA"/>
</dbReference>
<sequence>MITSESSVATYVAASQLPEVVIVSRFHALVGQPPLHSGQGYRLRKCHDYGLPFPEHYRLLTTYFPEVAVPVGLCIFHPQSRPKFPPDGSWQAVMSTDGLKEFVDANPDLPIVVNGTEQPHYLIAELLRDPSSKEARYGLTAKGYPIIQLYTIGFNGYPYAFDPATHVINGVQCTGVELLSWELATFIYPYCKTPENELVVTYERIYKNIYERLRRLANNRVRPD</sequence>
<dbReference type="AlphaFoldDB" id="W7DUX8"/>
<dbReference type="Proteomes" id="UP000054337">
    <property type="component" value="Unassembled WGS sequence"/>
</dbReference>
<keyword evidence="2" id="KW-1185">Reference proteome</keyword>
<accession>W7DUX8</accession>
<dbReference type="GeneID" id="26252503"/>
<dbReference type="RefSeq" id="XP_014551481.1">
    <property type="nucleotide sequence ID" value="XM_014695995.1"/>
</dbReference>
<proteinExistence type="predicted"/>
<gene>
    <name evidence="1" type="ORF">COCVIDRAFT_20274</name>
</gene>
<organism evidence="1 2">
    <name type="scientific">Bipolaris victoriae (strain FI3)</name>
    <name type="common">Victoria blight of oats agent</name>
    <name type="synonym">Cochliobolus victoriae</name>
    <dbReference type="NCBI Taxonomy" id="930091"/>
    <lineage>
        <taxon>Eukaryota</taxon>
        <taxon>Fungi</taxon>
        <taxon>Dikarya</taxon>
        <taxon>Ascomycota</taxon>
        <taxon>Pezizomycotina</taxon>
        <taxon>Dothideomycetes</taxon>
        <taxon>Pleosporomycetidae</taxon>
        <taxon>Pleosporales</taxon>
        <taxon>Pleosporineae</taxon>
        <taxon>Pleosporaceae</taxon>
        <taxon>Bipolaris</taxon>
    </lineage>
</organism>
<protein>
    <submittedName>
        <fullName evidence="1">Uncharacterized protein</fullName>
    </submittedName>
</protein>
<evidence type="ECO:0000313" key="1">
    <source>
        <dbReference type="EMBL" id="EUN21933.1"/>
    </source>
</evidence>
<reference evidence="1 2" key="1">
    <citation type="journal article" date="2013" name="PLoS Genet.">
        <title>Comparative genome structure, secondary metabolite, and effector coding capacity across Cochliobolus pathogens.</title>
        <authorList>
            <person name="Condon B.J."/>
            <person name="Leng Y."/>
            <person name="Wu D."/>
            <person name="Bushley K.E."/>
            <person name="Ohm R.A."/>
            <person name="Otillar R."/>
            <person name="Martin J."/>
            <person name="Schackwitz W."/>
            <person name="Grimwood J."/>
            <person name="MohdZainudin N."/>
            <person name="Xue C."/>
            <person name="Wang R."/>
            <person name="Manning V.A."/>
            <person name="Dhillon B."/>
            <person name="Tu Z.J."/>
            <person name="Steffenson B.J."/>
            <person name="Salamov A."/>
            <person name="Sun H."/>
            <person name="Lowry S."/>
            <person name="LaButti K."/>
            <person name="Han J."/>
            <person name="Copeland A."/>
            <person name="Lindquist E."/>
            <person name="Barry K."/>
            <person name="Schmutz J."/>
            <person name="Baker S.E."/>
            <person name="Ciuffetti L.M."/>
            <person name="Grigoriev I.V."/>
            <person name="Zhong S."/>
            <person name="Turgeon B.G."/>
        </authorList>
    </citation>
    <scope>NUCLEOTIDE SEQUENCE [LARGE SCALE GENOMIC DNA]</scope>
    <source>
        <strain evidence="1 2">FI3</strain>
    </source>
</reference>